<organism evidence="2 4">
    <name type="scientific">Moraxella ovis</name>
    <dbReference type="NCBI Taxonomy" id="29433"/>
    <lineage>
        <taxon>Bacteria</taxon>
        <taxon>Pseudomonadati</taxon>
        <taxon>Pseudomonadota</taxon>
        <taxon>Gammaproteobacteria</taxon>
        <taxon>Moraxellales</taxon>
        <taxon>Moraxellaceae</taxon>
        <taxon>Moraxella</taxon>
    </lineage>
</organism>
<accession>A0A378PLF1</accession>
<evidence type="ECO:0000313" key="4">
    <source>
        <dbReference type="Proteomes" id="UP000255102"/>
    </source>
</evidence>
<dbReference type="Proteomes" id="UP000076765">
    <property type="component" value="Chromosome"/>
</dbReference>
<dbReference type="EMBL" id="UGPW01000001">
    <property type="protein sequence ID" value="STY87267.1"/>
    <property type="molecule type" value="Genomic_DNA"/>
</dbReference>
<dbReference type="KEGG" id="moi:MOVS_06060"/>
<proteinExistence type="predicted"/>
<sequence>MHRHDGRSFQLFFWIVITKSMCDETASMLFKYVMMGGGAIHHSSHISNQFNLLCFINPALMTLNEKLRKQIIIRRNLFIEKIHIQLL</sequence>
<keyword evidence="3" id="KW-1185">Reference proteome</keyword>
<reference evidence="2 4" key="2">
    <citation type="submission" date="2018-06" db="EMBL/GenBank/DDBJ databases">
        <authorList>
            <consortium name="Pathogen Informatics"/>
            <person name="Doyle S."/>
        </authorList>
    </citation>
    <scope>NUCLEOTIDE SEQUENCE [LARGE SCALE GENOMIC DNA]</scope>
    <source>
        <strain evidence="2 4">NCTC11227</strain>
    </source>
</reference>
<gene>
    <name evidence="1" type="ORF">MOVS_06060</name>
    <name evidence="2" type="ORF">NCTC11227_01272</name>
</gene>
<evidence type="ECO:0000313" key="2">
    <source>
        <dbReference type="EMBL" id="STY87267.1"/>
    </source>
</evidence>
<name>A0A378PLF1_9GAMM</name>
<reference evidence="1 3" key="1">
    <citation type="submission" date="2015-04" db="EMBL/GenBank/DDBJ databases">
        <authorList>
            <person name="Calcutt M.J."/>
            <person name="Foecking M.F."/>
        </authorList>
    </citation>
    <scope>NUCLEOTIDE SEQUENCE [LARGE SCALE GENOMIC DNA]</scope>
    <source>
        <strain evidence="1 3">199/55</strain>
    </source>
</reference>
<dbReference type="STRING" id="29433.MOVS_06060"/>
<evidence type="ECO:0000313" key="3">
    <source>
        <dbReference type="Proteomes" id="UP000076765"/>
    </source>
</evidence>
<dbReference type="AlphaFoldDB" id="A0A378PLF1"/>
<evidence type="ECO:0000313" key="1">
    <source>
        <dbReference type="EMBL" id="ANB91616.1"/>
    </source>
</evidence>
<dbReference type="Proteomes" id="UP000255102">
    <property type="component" value="Unassembled WGS sequence"/>
</dbReference>
<protein>
    <submittedName>
        <fullName evidence="2">Uncharacterized protein</fullName>
    </submittedName>
</protein>
<dbReference type="EMBL" id="CP011158">
    <property type="protein sequence ID" value="ANB91616.1"/>
    <property type="molecule type" value="Genomic_DNA"/>
</dbReference>